<dbReference type="PANTHER" id="PTHR46449:SF3">
    <property type="entry name" value="PROTEIN FAM47E"/>
    <property type="match status" value="1"/>
</dbReference>
<dbReference type="PANTHER" id="PTHR46449">
    <property type="entry name" value="ZGC:158260"/>
    <property type="match status" value="1"/>
</dbReference>
<dbReference type="GeneTree" id="ENSGT00940000162425"/>
<reference evidence="2" key="1">
    <citation type="submission" date="2025-08" db="UniProtKB">
        <authorList>
            <consortium name="Ensembl"/>
        </authorList>
    </citation>
    <scope>IDENTIFICATION</scope>
</reference>
<dbReference type="Proteomes" id="UP000694540">
    <property type="component" value="Unplaced"/>
</dbReference>
<protein>
    <recommendedName>
        <fullName evidence="4">Protein FAM47E</fullName>
    </recommendedName>
</protein>
<comment type="similarity">
    <text evidence="1">Belongs to the FAM47 family.</text>
</comment>
<evidence type="ECO:0000256" key="1">
    <source>
        <dbReference type="ARBA" id="ARBA00005277"/>
    </source>
</evidence>
<accession>A0A8C3X4F6</accession>
<evidence type="ECO:0000313" key="2">
    <source>
        <dbReference type="Ensembl" id="ENSCWAP00000023175.1"/>
    </source>
</evidence>
<dbReference type="Ensembl" id="ENSCWAT00000025117.1">
    <property type="protein sequence ID" value="ENSCWAP00000023175.1"/>
    <property type="gene ID" value="ENSCWAG00000017680.1"/>
</dbReference>
<evidence type="ECO:0000313" key="3">
    <source>
        <dbReference type="Proteomes" id="UP000694540"/>
    </source>
</evidence>
<dbReference type="GO" id="GO:0000785">
    <property type="term" value="C:chromatin"/>
    <property type="evidence" value="ECO:0007669"/>
    <property type="project" value="TreeGrafter"/>
</dbReference>
<keyword evidence="3" id="KW-1185">Reference proteome</keyword>
<reference evidence="2" key="2">
    <citation type="submission" date="2025-09" db="UniProtKB">
        <authorList>
            <consortium name="Ensembl"/>
        </authorList>
    </citation>
    <scope>IDENTIFICATION</scope>
</reference>
<sequence>MPAELLLKVLEVLDPDKKLEDTWAYCQGNGKRTKESTKHLKKESTQVYLVPLKKTAVSHPGQWLYEEKKPREIALPHKTGPLLHENVCRGVSDFCNWAANFNSRKPKSVKMRYGAWYLNTKLWKKQRADEPLVDPRVLRKAQDENLAKELREQVCVYAETQ</sequence>
<dbReference type="GO" id="GO:0045815">
    <property type="term" value="P:transcription initiation-coupled chromatin remodeling"/>
    <property type="evidence" value="ECO:0007669"/>
    <property type="project" value="TreeGrafter"/>
</dbReference>
<organism evidence="2 3">
    <name type="scientific">Catagonus wagneri</name>
    <name type="common">Chacoan peccary</name>
    <dbReference type="NCBI Taxonomy" id="51154"/>
    <lineage>
        <taxon>Eukaryota</taxon>
        <taxon>Metazoa</taxon>
        <taxon>Chordata</taxon>
        <taxon>Craniata</taxon>
        <taxon>Vertebrata</taxon>
        <taxon>Euteleostomi</taxon>
        <taxon>Mammalia</taxon>
        <taxon>Eutheria</taxon>
        <taxon>Laurasiatheria</taxon>
        <taxon>Artiodactyla</taxon>
        <taxon>Suina</taxon>
        <taxon>Tayassuidae</taxon>
        <taxon>Catagonus</taxon>
    </lineage>
</organism>
<dbReference type="AlphaFoldDB" id="A0A8C3X4F6"/>
<evidence type="ECO:0008006" key="4">
    <source>
        <dbReference type="Google" id="ProtNLM"/>
    </source>
</evidence>
<name>A0A8C3X4F6_9CETA</name>
<dbReference type="InterPro" id="IPR032743">
    <property type="entry name" value="FAM47"/>
</dbReference>
<proteinExistence type="inferred from homology"/>